<keyword evidence="3" id="KW-0106">Calcium</keyword>
<evidence type="ECO:0000313" key="8">
    <source>
        <dbReference type="Proteomes" id="UP000179797"/>
    </source>
</evidence>
<gene>
    <name evidence="7" type="ORF">NH26_23745</name>
</gene>
<dbReference type="GO" id="GO:0000224">
    <property type="term" value="F:peptide-N4-(N-acetyl-beta-glucosaminyl)asparagine amidase activity"/>
    <property type="evidence" value="ECO:0007669"/>
    <property type="project" value="TreeGrafter"/>
</dbReference>
<dbReference type="Gene3D" id="3.30.2080.10">
    <property type="entry name" value="GH92 mannosidase domain"/>
    <property type="match status" value="1"/>
</dbReference>
<protein>
    <recommendedName>
        <fullName evidence="9">Alpha-mannosidase</fullName>
    </recommendedName>
</protein>
<proteinExistence type="predicted"/>
<dbReference type="PANTHER" id="PTHR12143">
    <property type="entry name" value="PEPTIDE N-GLYCANASE PNGASE -RELATED"/>
    <property type="match status" value="1"/>
</dbReference>
<comment type="subunit">
    <text evidence="2">Monomer.</text>
</comment>
<feature type="signal peptide" evidence="4">
    <location>
        <begin position="1"/>
        <end position="23"/>
    </location>
</feature>
<dbReference type="EMBL" id="JRYR02000002">
    <property type="protein sequence ID" value="OHX64588.1"/>
    <property type="molecule type" value="Genomic_DNA"/>
</dbReference>
<feature type="domain" description="Glycosyl hydrolase family 92 N-terminal" evidence="6">
    <location>
        <begin position="40"/>
        <end position="268"/>
    </location>
</feature>
<evidence type="ECO:0000259" key="5">
    <source>
        <dbReference type="Pfam" id="PF07971"/>
    </source>
</evidence>
<dbReference type="Gene3D" id="1.20.1610.10">
    <property type="entry name" value="alpha-1,2-mannosidases domains"/>
    <property type="match status" value="1"/>
</dbReference>
<dbReference type="PANTHER" id="PTHR12143:SF39">
    <property type="entry name" value="SECRETED PROTEIN"/>
    <property type="match status" value="1"/>
</dbReference>
<dbReference type="AlphaFoldDB" id="A0A1S1YU98"/>
<dbReference type="GO" id="GO:0005975">
    <property type="term" value="P:carbohydrate metabolic process"/>
    <property type="evidence" value="ECO:0007669"/>
    <property type="project" value="InterPro"/>
</dbReference>
<dbReference type="InterPro" id="IPR050883">
    <property type="entry name" value="PNGase"/>
</dbReference>
<dbReference type="InterPro" id="IPR041371">
    <property type="entry name" value="GH92_N"/>
</dbReference>
<comment type="caution">
    <text evidence="7">The sequence shown here is derived from an EMBL/GenBank/DDBJ whole genome shotgun (WGS) entry which is preliminary data.</text>
</comment>
<dbReference type="Gene3D" id="2.70.98.10">
    <property type="match status" value="1"/>
</dbReference>
<dbReference type="OrthoDB" id="9758101at2"/>
<dbReference type="GO" id="GO:0006516">
    <property type="term" value="P:glycoprotein catabolic process"/>
    <property type="evidence" value="ECO:0007669"/>
    <property type="project" value="TreeGrafter"/>
</dbReference>
<reference evidence="7 8" key="1">
    <citation type="journal article" date="2012" name="Int. J. Syst. Evol. Microbiol.">
        <title>Flammeovirga pacifica sp. nov., isolated from deep-sea sediment.</title>
        <authorList>
            <person name="Xu H."/>
            <person name="Fu Y."/>
            <person name="Yang N."/>
            <person name="Ding Z."/>
            <person name="Lai Q."/>
            <person name="Zeng R."/>
        </authorList>
    </citation>
    <scope>NUCLEOTIDE SEQUENCE [LARGE SCALE GENOMIC DNA]</scope>
    <source>
        <strain evidence="8">DSM 24597 / LMG 26175 / WPAGA1</strain>
    </source>
</reference>
<dbReference type="InterPro" id="IPR014718">
    <property type="entry name" value="GH-type_carb-bd"/>
</dbReference>
<dbReference type="RefSeq" id="WP_052431694.1">
    <property type="nucleotide sequence ID" value="NZ_JRYR02000002.1"/>
</dbReference>
<sequence length="755" mass="84444">MKIFKKKLLSMILGVAVIGSACSQYPTAQQEVESESVTDYVNAFIGTSNKGNTYPGAVLPWGMASPNPQTKDFRLRAGTPATYEYGDPFIYGFSSINLSGVGCPGGGSIPLKLSTGDLDLSSDSFKSSYNSEVSKPGYYSVVLDKHKLRAEMTATKRTARYQFTFNPEVKKTNLYIDLASQMSHMKGGEIKVEEDGTVTGYQLDGEFCDCEGVAKIYFALKVQSTPNAVKVFKDQKEVANTSAKGSDIGVAFSFDGKQNNLDVQVGLSFVSAENAKLNLLTEQKDLAFEDIKLAAKAEWKKQLSKVDIADADVVDKTIFYTALYHSIIMPHIISDVNGEYPLMQKEGVGKAEGYTRYSAYSLWDTYRSVHPMNALLYPKEQRDMTVTMLEMYRESGWLPKWELYGNESWVMVGDPAVPVIVDTYLKGITDIDTDLALEAMLKGATTKENNPLRPGIKNYLELGYCPIDDRGGDPKDFTFHNGIVWGPVSTTLEYNFADYTISKFAEALGKDEIAKKMYDQSMSFKKLYDPSTAFFRPKTKAGEWMEPFNPLDRHYDIRWKGSGGKGYCEGTAWQYRFFVPHAMNELKELMGEEKFFTNLKAMFDEGHFDLSNEPDITFPYLFNYLDNKHHYTQKYTKQESEKYFKNASVGIPGNDDAGTMSAWLVMTQLGIFPDAPGIPVYQFTTPKFNNVTLHLDDYVYEGKTITLNKSGDGEYFNSVTKGNTGEKVKGFSITHDELVNSGTLTFQTELAAVVE</sequence>
<dbReference type="Pfam" id="PF07971">
    <property type="entry name" value="Glyco_hydro_92"/>
    <property type="match status" value="1"/>
</dbReference>
<dbReference type="GO" id="GO:0030246">
    <property type="term" value="F:carbohydrate binding"/>
    <property type="evidence" value="ECO:0007669"/>
    <property type="project" value="InterPro"/>
</dbReference>
<evidence type="ECO:0000313" key="7">
    <source>
        <dbReference type="EMBL" id="OHX64588.1"/>
    </source>
</evidence>
<evidence type="ECO:0000256" key="2">
    <source>
        <dbReference type="ARBA" id="ARBA00011245"/>
    </source>
</evidence>
<feature type="chain" id="PRO_5010174833" description="Alpha-mannosidase" evidence="4">
    <location>
        <begin position="24"/>
        <end position="755"/>
    </location>
</feature>
<evidence type="ECO:0000256" key="3">
    <source>
        <dbReference type="ARBA" id="ARBA00022837"/>
    </source>
</evidence>
<dbReference type="Gene3D" id="1.20.1050.60">
    <property type="entry name" value="alpha-1,2-mannosidase"/>
    <property type="match status" value="1"/>
</dbReference>
<comment type="cofactor">
    <cofactor evidence="1">
        <name>Ca(2+)</name>
        <dbReference type="ChEBI" id="CHEBI:29108"/>
    </cofactor>
</comment>
<dbReference type="SUPFAM" id="SSF48208">
    <property type="entry name" value="Six-hairpin glycosidases"/>
    <property type="match status" value="1"/>
</dbReference>
<name>A0A1S1YU98_FLAPC</name>
<dbReference type="InterPro" id="IPR008928">
    <property type="entry name" value="6-hairpin_glycosidase_sf"/>
</dbReference>
<feature type="domain" description="Glycosyl hydrolase family 92" evidence="5">
    <location>
        <begin position="274"/>
        <end position="747"/>
    </location>
</feature>
<evidence type="ECO:0000256" key="1">
    <source>
        <dbReference type="ARBA" id="ARBA00001913"/>
    </source>
</evidence>
<evidence type="ECO:0008006" key="9">
    <source>
        <dbReference type="Google" id="ProtNLM"/>
    </source>
</evidence>
<dbReference type="Proteomes" id="UP000179797">
    <property type="component" value="Unassembled WGS sequence"/>
</dbReference>
<keyword evidence="8" id="KW-1185">Reference proteome</keyword>
<dbReference type="PROSITE" id="PS51257">
    <property type="entry name" value="PROKAR_LIPOPROTEIN"/>
    <property type="match status" value="1"/>
</dbReference>
<dbReference type="GO" id="GO:0005829">
    <property type="term" value="C:cytosol"/>
    <property type="evidence" value="ECO:0007669"/>
    <property type="project" value="TreeGrafter"/>
</dbReference>
<organism evidence="7 8">
    <name type="scientific">Flammeovirga pacifica</name>
    <dbReference type="NCBI Taxonomy" id="915059"/>
    <lineage>
        <taxon>Bacteria</taxon>
        <taxon>Pseudomonadati</taxon>
        <taxon>Bacteroidota</taxon>
        <taxon>Cytophagia</taxon>
        <taxon>Cytophagales</taxon>
        <taxon>Flammeovirgaceae</taxon>
        <taxon>Flammeovirga</taxon>
    </lineage>
</organism>
<dbReference type="InterPro" id="IPR005887">
    <property type="entry name" value="GH92_a_mannosidase_put"/>
</dbReference>
<keyword evidence="4" id="KW-0732">Signal</keyword>
<evidence type="ECO:0000259" key="6">
    <source>
        <dbReference type="Pfam" id="PF17678"/>
    </source>
</evidence>
<dbReference type="NCBIfam" id="TIGR01180">
    <property type="entry name" value="aman2_put"/>
    <property type="match status" value="1"/>
</dbReference>
<evidence type="ECO:0000256" key="4">
    <source>
        <dbReference type="SAM" id="SignalP"/>
    </source>
</evidence>
<dbReference type="Pfam" id="PF17678">
    <property type="entry name" value="Glyco_hydro_92N"/>
    <property type="match status" value="1"/>
</dbReference>
<accession>A0A1S1YU98</accession>
<dbReference type="InterPro" id="IPR012939">
    <property type="entry name" value="Glyco_hydro_92"/>
</dbReference>
<dbReference type="FunFam" id="1.20.1050.60:FF:000001">
    <property type="entry name" value="Putative alpha-1,2-mannosidase"/>
    <property type="match status" value="1"/>
</dbReference>